<dbReference type="OrthoDB" id="9805462at2"/>
<dbReference type="AlphaFoldDB" id="A0A0G3EGV8"/>
<keyword evidence="2 3" id="KW-0694">RNA-binding</keyword>
<evidence type="ECO:0000256" key="3">
    <source>
        <dbReference type="HAMAP-Rule" id="MF_00023"/>
    </source>
</evidence>
<dbReference type="CDD" id="cd09294">
    <property type="entry name" value="SmpB"/>
    <property type="match status" value="1"/>
</dbReference>
<reference evidence="4 5" key="2">
    <citation type="journal article" date="2016" name="ISME J.">
        <title>Characterization of the first cultured representative of Verrucomicrobia subdivision 5 indicates the proposal of a novel phylum.</title>
        <authorList>
            <person name="Spring S."/>
            <person name="Bunk B."/>
            <person name="Sproer C."/>
            <person name="Schumann P."/>
            <person name="Rohde M."/>
            <person name="Tindall B.J."/>
            <person name="Klenk H.P."/>
        </authorList>
    </citation>
    <scope>NUCLEOTIDE SEQUENCE [LARGE SCALE GENOMIC DNA]</scope>
    <source>
        <strain evidence="4 5">L21-Fru-AB</strain>
    </source>
</reference>
<dbReference type="Proteomes" id="UP000035268">
    <property type="component" value="Chromosome"/>
</dbReference>
<protein>
    <recommendedName>
        <fullName evidence="3">SsrA-binding protein</fullName>
    </recommendedName>
    <alternativeName>
        <fullName evidence="3">Small protein B</fullName>
    </alternativeName>
</protein>
<comment type="function">
    <text evidence="3">Required for rescue of stalled ribosomes mediated by trans-translation. Binds to transfer-messenger RNA (tmRNA), required for stable association of tmRNA with ribosomes. tmRNA and SmpB together mimic tRNA shape, replacing the anticodon stem-loop with SmpB. tmRNA is encoded by the ssrA gene; the 2 termini fold to resemble tRNA(Ala) and it encodes a 'tag peptide', a short internal open reading frame. During trans-translation Ala-aminoacylated tmRNA acts like a tRNA, entering the A-site of stalled ribosomes, displacing the stalled mRNA. The ribosome then switches to translate the ORF on the tmRNA; the nascent peptide is terminated with the 'tag peptide' encoded by the tmRNA and targeted for degradation. The ribosome is freed to recommence translation, which seems to be the essential function of trans-translation.</text>
</comment>
<dbReference type="InterPro" id="IPR000037">
    <property type="entry name" value="SsrA-bd_prot"/>
</dbReference>
<dbReference type="EMBL" id="CP010904">
    <property type="protein sequence ID" value="AKJ64657.1"/>
    <property type="molecule type" value="Genomic_DNA"/>
</dbReference>
<dbReference type="PANTHER" id="PTHR30308:SF2">
    <property type="entry name" value="SSRA-BINDING PROTEIN"/>
    <property type="match status" value="1"/>
</dbReference>
<dbReference type="NCBIfam" id="NF003843">
    <property type="entry name" value="PRK05422.1"/>
    <property type="match status" value="1"/>
</dbReference>
<keyword evidence="1 3" id="KW-0963">Cytoplasm</keyword>
<dbReference type="GO" id="GO:0070930">
    <property type="term" value="P:trans-translation-dependent protein tagging"/>
    <property type="evidence" value="ECO:0007669"/>
    <property type="project" value="TreeGrafter"/>
</dbReference>
<dbReference type="Pfam" id="PF01668">
    <property type="entry name" value="SmpB"/>
    <property type="match status" value="1"/>
</dbReference>
<dbReference type="PANTHER" id="PTHR30308">
    <property type="entry name" value="TMRNA-BINDING COMPONENT OF TRANS-TRANSLATION TAGGING COMPLEX"/>
    <property type="match status" value="1"/>
</dbReference>
<proteinExistence type="inferred from homology"/>
<organism evidence="4 5">
    <name type="scientific">Kiritimatiella glycovorans</name>
    <dbReference type="NCBI Taxonomy" id="1307763"/>
    <lineage>
        <taxon>Bacteria</taxon>
        <taxon>Pseudomonadati</taxon>
        <taxon>Kiritimatiellota</taxon>
        <taxon>Kiritimatiellia</taxon>
        <taxon>Kiritimatiellales</taxon>
        <taxon>Kiritimatiellaceae</taxon>
        <taxon>Kiritimatiella</taxon>
    </lineage>
</organism>
<name>A0A0G3EGV8_9BACT</name>
<sequence length="162" mass="18860">MSKGSRKTAPAGDVLANHRRARRDYEILDRFEAGLELRGTEVKAIRDGRLSIEEAFATVEGDELFLRDMRVEPYSHGNVHNHEPRRPRKLLLHRAEINRLIGRIREKGLTLIPLKVYLKRGKVKVELGLGKGRNVVDKRETMKRRDQDREMRRAMAHHLKRG</sequence>
<evidence type="ECO:0000313" key="5">
    <source>
        <dbReference type="Proteomes" id="UP000035268"/>
    </source>
</evidence>
<gene>
    <name evidence="3 4" type="primary">smpB</name>
    <name evidence="4" type="ORF">L21SP4_01410</name>
</gene>
<dbReference type="KEGG" id="vbl:L21SP4_01410"/>
<reference evidence="5" key="1">
    <citation type="submission" date="2015-02" db="EMBL/GenBank/DDBJ databases">
        <title>Description and complete genome sequence of the first cultured representative of the subdivision 5 of the Verrucomicrobia phylum.</title>
        <authorList>
            <person name="Spring S."/>
            <person name="Bunk B."/>
            <person name="Sproer C."/>
            <person name="Klenk H.-P."/>
        </authorList>
    </citation>
    <scope>NUCLEOTIDE SEQUENCE [LARGE SCALE GENOMIC DNA]</scope>
    <source>
        <strain evidence="5">L21-Fru-AB</strain>
    </source>
</reference>
<dbReference type="HAMAP" id="MF_00023">
    <property type="entry name" value="SmpB"/>
    <property type="match status" value="1"/>
</dbReference>
<dbReference type="GO" id="GO:0003723">
    <property type="term" value="F:RNA binding"/>
    <property type="evidence" value="ECO:0007669"/>
    <property type="project" value="UniProtKB-UniRule"/>
</dbReference>
<dbReference type="Gene3D" id="2.40.280.10">
    <property type="match status" value="1"/>
</dbReference>
<dbReference type="PROSITE" id="PS01317">
    <property type="entry name" value="SSRP"/>
    <property type="match status" value="1"/>
</dbReference>
<evidence type="ECO:0000256" key="1">
    <source>
        <dbReference type="ARBA" id="ARBA00022490"/>
    </source>
</evidence>
<dbReference type="InterPro" id="IPR023620">
    <property type="entry name" value="SmpB"/>
</dbReference>
<dbReference type="PATRIC" id="fig|1609981.3.peg.1465"/>
<comment type="similarity">
    <text evidence="3">Belongs to the SmpB family.</text>
</comment>
<keyword evidence="5" id="KW-1185">Reference proteome</keyword>
<dbReference type="RefSeq" id="WP_052881964.1">
    <property type="nucleotide sequence ID" value="NZ_CP010904.1"/>
</dbReference>
<dbReference type="InterPro" id="IPR020081">
    <property type="entry name" value="SsrA-bd_prot_CS"/>
</dbReference>
<comment type="subcellular location">
    <subcellularLocation>
        <location evidence="3">Cytoplasm</location>
    </subcellularLocation>
    <text evidence="3">The tmRNA-SmpB complex associates with stalled 70S ribosomes.</text>
</comment>
<dbReference type="NCBIfam" id="TIGR00086">
    <property type="entry name" value="smpB"/>
    <property type="match status" value="1"/>
</dbReference>
<accession>A0A0G3EGV8</accession>
<dbReference type="GO" id="GO:0005829">
    <property type="term" value="C:cytosol"/>
    <property type="evidence" value="ECO:0007669"/>
    <property type="project" value="TreeGrafter"/>
</dbReference>
<evidence type="ECO:0000256" key="2">
    <source>
        <dbReference type="ARBA" id="ARBA00022884"/>
    </source>
</evidence>
<dbReference type="STRING" id="1307763.L21SP4_01410"/>
<dbReference type="SUPFAM" id="SSF74982">
    <property type="entry name" value="Small protein B (SmpB)"/>
    <property type="match status" value="1"/>
</dbReference>
<dbReference type="GO" id="GO:0070929">
    <property type="term" value="P:trans-translation"/>
    <property type="evidence" value="ECO:0007669"/>
    <property type="project" value="UniProtKB-UniRule"/>
</dbReference>
<evidence type="ECO:0000313" key="4">
    <source>
        <dbReference type="EMBL" id="AKJ64657.1"/>
    </source>
</evidence>